<evidence type="ECO:0000313" key="1">
    <source>
        <dbReference type="EMBL" id="CAC5403458.1"/>
    </source>
</evidence>
<accession>A0A6J8D418</accession>
<gene>
    <name evidence="1" type="ORF">MCOR_37348</name>
</gene>
<evidence type="ECO:0000313" key="2">
    <source>
        <dbReference type="Proteomes" id="UP000507470"/>
    </source>
</evidence>
<dbReference type="EMBL" id="CACVKT020006771">
    <property type="protein sequence ID" value="CAC5403458.1"/>
    <property type="molecule type" value="Genomic_DNA"/>
</dbReference>
<proteinExistence type="predicted"/>
<dbReference type="Proteomes" id="UP000507470">
    <property type="component" value="Unassembled WGS sequence"/>
</dbReference>
<protein>
    <recommendedName>
        <fullName evidence="3">Mab-21-like HhH/H2TH-like domain-containing protein</fullName>
    </recommendedName>
</protein>
<organism evidence="1 2">
    <name type="scientific">Mytilus coruscus</name>
    <name type="common">Sea mussel</name>
    <dbReference type="NCBI Taxonomy" id="42192"/>
    <lineage>
        <taxon>Eukaryota</taxon>
        <taxon>Metazoa</taxon>
        <taxon>Spiralia</taxon>
        <taxon>Lophotrochozoa</taxon>
        <taxon>Mollusca</taxon>
        <taxon>Bivalvia</taxon>
        <taxon>Autobranchia</taxon>
        <taxon>Pteriomorphia</taxon>
        <taxon>Mytilida</taxon>
        <taxon>Mytiloidea</taxon>
        <taxon>Mytilidae</taxon>
        <taxon>Mytilinae</taxon>
        <taxon>Mytilus</taxon>
    </lineage>
</organism>
<name>A0A6J8D418_MYTCO</name>
<sequence length="535" mass="62092">MEGSKQLYHCLCESIGTEEVVKIRRQYYASVDTFMERTDVTLISSGSKAEGLEMGSDFDAMLLLSFVIINEKTNDDPTIPNRFVMDTEDCNPGFTQLKGHSHKYSSLIYNLCVTNEKKYRIESGDVRLWFLSIARLFTAAEIHGPCVSDNRTLDVLPALRCQDWVQQAQPWIYRARYWPPPSLISHYNLFEHRFNKYQQLELIQCLSDVCLKGIVSFRNCETLSKFFNNTFVFSKMSKTKVLCCKMNTLNTLNSSAFLRFAGMASLLNTNLKCQYSSKTTDRGRFLIRRYLNNMSNSFVLSTVFSRFCQHNGKTMDITINNTNKHIYRLRKQYLPYFILGTNADSVCGWLYLATYFYCSYQYKTALQLISHASLNCTPDNLFQAKHSFDSNNLHEIEKTAIRFNLHHDRYVYKRHTIDEISFYLSCKVVPQEIGIQATYQAYITPPVYATFLRFLCLYRLKQDSACIAAIQDMIKASKDKHFNPDNYSLSENFNCIATAFVMVGDTQKADSYFRRSKEIKEEYGSFYFDPNLIPI</sequence>
<keyword evidence="2" id="KW-1185">Reference proteome</keyword>
<dbReference type="AlphaFoldDB" id="A0A6J8D418"/>
<dbReference type="OrthoDB" id="6181964at2759"/>
<reference evidence="1 2" key="1">
    <citation type="submission" date="2020-06" db="EMBL/GenBank/DDBJ databases">
        <authorList>
            <person name="Li R."/>
            <person name="Bekaert M."/>
        </authorList>
    </citation>
    <scope>NUCLEOTIDE SEQUENCE [LARGE SCALE GENOMIC DNA]</scope>
    <source>
        <strain evidence="2">wild</strain>
    </source>
</reference>
<evidence type="ECO:0008006" key="3">
    <source>
        <dbReference type="Google" id="ProtNLM"/>
    </source>
</evidence>